<evidence type="ECO:0000256" key="3">
    <source>
        <dbReference type="ARBA" id="ARBA00022801"/>
    </source>
</evidence>
<reference evidence="5" key="1">
    <citation type="submission" date="2021-02" db="EMBL/GenBank/DDBJ databases">
        <title>Genome analysis of blister spot of apple pathogen from New York area.</title>
        <authorList>
            <person name="Kandel P."/>
            <person name="Hockett K.L."/>
            <person name="Santander R."/>
            <person name="Acimovic S."/>
        </authorList>
    </citation>
    <scope>NUCLEOTIDE SEQUENCE</scope>
    <source>
        <strain evidence="5">PSP1</strain>
    </source>
</reference>
<dbReference type="PANTHER" id="PTHR43176:SF3">
    <property type="entry name" value="3-HYDROXYISOBUTYRYL-COA HYDROLASE, MITOCHONDRIAL"/>
    <property type="match status" value="1"/>
</dbReference>
<comment type="catalytic activity">
    <reaction evidence="1">
        <text>3-hydroxy-2-methylpropanoyl-CoA + H2O = 3-hydroxy-2-methylpropanoate + CoA + H(+)</text>
        <dbReference type="Rhea" id="RHEA:20888"/>
        <dbReference type="ChEBI" id="CHEBI:11805"/>
        <dbReference type="ChEBI" id="CHEBI:15377"/>
        <dbReference type="ChEBI" id="CHEBI:15378"/>
        <dbReference type="ChEBI" id="CHEBI:57287"/>
        <dbReference type="ChEBI" id="CHEBI:57340"/>
        <dbReference type="EC" id="3.1.2.4"/>
    </reaction>
</comment>
<dbReference type="RefSeq" id="WP_044308624.1">
    <property type="nucleotide sequence ID" value="NZ_JAFFRY010000004.1"/>
</dbReference>
<dbReference type="GO" id="GO:0003860">
    <property type="term" value="F:3-hydroxyisobutyryl-CoA hydrolase activity"/>
    <property type="evidence" value="ECO:0007669"/>
    <property type="project" value="UniProtKB-EC"/>
</dbReference>
<evidence type="ECO:0000259" key="4">
    <source>
        <dbReference type="Pfam" id="PF16113"/>
    </source>
</evidence>
<feature type="domain" description="Enoyl-CoA hydratase/isomerase" evidence="4">
    <location>
        <begin position="28"/>
        <end position="360"/>
    </location>
</feature>
<dbReference type="GO" id="GO:0005829">
    <property type="term" value="C:cytosol"/>
    <property type="evidence" value="ECO:0007669"/>
    <property type="project" value="TreeGrafter"/>
</dbReference>
<evidence type="ECO:0000256" key="1">
    <source>
        <dbReference type="ARBA" id="ARBA00001709"/>
    </source>
</evidence>
<dbReference type="GO" id="GO:0006574">
    <property type="term" value="P:L-valine catabolic process"/>
    <property type="evidence" value="ECO:0007669"/>
    <property type="project" value="TreeGrafter"/>
</dbReference>
<name>A0A0P9XYX9_PSESX</name>
<comment type="caution">
    <text evidence="5">The sequence shown here is derived from an EMBL/GenBank/DDBJ whole genome shotgun (WGS) entry which is preliminary data.</text>
</comment>
<dbReference type="EMBL" id="JAFFRZ010000001">
    <property type="protein sequence ID" value="MDH4623949.1"/>
    <property type="molecule type" value="Genomic_DNA"/>
</dbReference>
<organism evidence="5 6">
    <name type="scientific">Pseudomonas syringae pv. papulans</name>
    <dbReference type="NCBI Taxonomy" id="83963"/>
    <lineage>
        <taxon>Bacteria</taxon>
        <taxon>Pseudomonadati</taxon>
        <taxon>Pseudomonadota</taxon>
        <taxon>Gammaproteobacteria</taxon>
        <taxon>Pseudomonadales</taxon>
        <taxon>Pseudomonadaceae</taxon>
        <taxon>Pseudomonas</taxon>
        <taxon>Pseudomonas syringae</taxon>
    </lineage>
</organism>
<dbReference type="Pfam" id="PF16113">
    <property type="entry name" value="ECH_2"/>
    <property type="match status" value="1"/>
</dbReference>
<keyword evidence="3" id="KW-0378">Hydrolase</keyword>
<dbReference type="AlphaFoldDB" id="A0A0P9XYX9"/>
<proteinExistence type="predicted"/>
<dbReference type="SUPFAM" id="SSF52096">
    <property type="entry name" value="ClpP/crotonase"/>
    <property type="match status" value="1"/>
</dbReference>
<evidence type="ECO:0000313" key="6">
    <source>
        <dbReference type="Proteomes" id="UP001162155"/>
    </source>
</evidence>
<gene>
    <name evidence="5" type="ORF">JW322_19800</name>
</gene>
<dbReference type="EC" id="3.1.2.4" evidence="2"/>
<protein>
    <recommendedName>
        <fullName evidence="2">3-hydroxyisobutyryl-CoA hydrolase</fullName>
        <ecNumber evidence="2">3.1.2.4</ecNumber>
    </recommendedName>
</protein>
<evidence type="ECO:0000256" key="2">
    <source>
        <dbReference type="ARBA" id="ARBA00011915"/>
    </source>
</evidence>
<evidence type="ECO:0000313" key="5">
    <source>
        <dbReference type="EMBL" id="MDH4623949.1"/>
    </source>
</evidence>
<dbReference type="InterPro" id="IPR045004">
    <property type="entry name" value="ECH_dom"/>
</dbReference>
<dbReference type="NCBIfam" id="NF004127">
    <property type="entry name" value="PRK05617.1"/>
    <property type="match status" value="1"/>
</dbReference>
<dbReference type="Proteomes" id="UP001162155">
    <property type="component" value="Unassembled WGS sequence"/>
</dbReference>
<dbReference type="Gene3D" id="3.90.226.10">
    <property type="entry name" value="2-enoyl-CoA Hydratase, Chain A, domain 1"/>
    <property type="match status" value="1"/>
</dbReference>
<dbReference type="PANTHER" id="PTHR43176">
    <property type="entry name" value="3-HYDROXYISOBUTYRYL-COA HYDROLASE-RELATED"/>
    <property type="match status" value="1"/>
</dbReference>
<dbReference type="CDD" id="cd06558">
    <property type="entry name" value="crotonase-like"/>
    <property type="match status" value="1"/>
</dbReference>
<dbReference type="InterPro" id="IPR032259">
    <property type="entry name" value="HIBYL-CoA-H"/>
</dbReference>
<dbReference type="InterPro" id="IPR029045">
    <property type="entry name" value="ClpP/crotonase-like_dom_sf"/>
</dbReference>
<accession>A0A0P9XYX9</accession>
<sequence length="365" mass="40258">MSSQVSSARSVRPSASRDSIVVDVRNHIGHLTLNRPEGLNAIDLDMVRTLRQQLDRWADAPSVHAVVLRGAGGKAFCAGGDIRSLYESHQNGQDLHHTFFAEEYELDLAIHGYRKPVLALMDGLVLGGGMGLVQGADLRVVTERSRLGMPEVAIGYFPDVGGSYFLSRLPGEVGTWLGVTGSQIGAADALYCGLANWSMNSELLPRLDHMLDHLKWKSTPLKDLQGALAKLATQRLPSPPLEALRHAIDHFFGLPDVPSMLEQLQQVVIGDTREWALDTVSRMNAHSPLGMAVTLEMLRRGRHLPLQDCFAMELHLDRQWFERGDLIEGIRALIIDKDKKPQWKHASAQDVGAAQVQSFFSGLEN</sequence>